<dbReference type="HOGENOM" id="CLU_061413_0_0_1"/>
<gene>
    <name evidence="1" type="ORF">A1O9_04257</name>
</gene>
<name>A0A072PJC7_9EURO</name>
<proteinExistence type="predicted"/>
<evidence type="ECO:0000313" key="1">
    <source>
        <dbReference type="EMBL" id="KEF59413.1"/>
    </source>
</evidence>
<protein>
    <submittedName>
        <fullName evidence="1">Uncharacterized protein</fullName>
    </submittedName>
</protein>
<sequence length="311" mass="34451">MAPKVPVPNPAADKLPLAVRKNVRDEWESKKPEIEERISKALGETWTISVNPNLLYANTDDEGRKSNIGAVIYWYFEPFATNVESFVQSFGDDGKAELNNLVSEHRVEFVPQDETTFTYGGLQIKDGVLRLVFALGNLAVNVSDVSRDFTDALKKAAASGSGNAFNIVARNAVREDYDTNIEAIQEAIGKLVGVPDIKLNGNFEKNAAALAKAGDKVISDWDRGFGDGTYGYFEGLKGQLEYKGFKDDDMLQEGFQEGVSKNEIQLRVVDKLTKGSYHELFIEDGVLVIQTVPENWRTNVSYVGEDILEIL</sequence>
<comment type="caution">
    <text evidence="1">The sequence shown here is derived from an EMBL/GenBank/DDBJ whole genome shotgun (WGS) entry which is preliminary data.</text>
</comment>
<dbReference type="AlphaFoldDB" id="A0A072PJC7"/>
<organism evidence="1 2">
    <name type="scientific">Exophiala aquamarina CBS 119918</name>
    <dbReference type="NCBI Taxonomy" id="1182545"/>
    <lineage>
        <taxon>Eukaryota</taxon>
        <taxon>Fungi</taxon>
        <taxon>Dikarya</taxon>
        <taxon>Ascomycota</taxon>
        <taxon>Pezizomycotina</taxon>
        <taxon>Eurotiomycetes</taxon>
        <taxon>Chaetothyriomycetidae</taxon>
        <taxon>Chaetothyriales</taxon>
        <taxon>Herpotrichiellaceae</taxon>
        <taxon>Exophiala</taxon>
    </lineage>
</organism>
<keyword evidence="2" id="KW-1185">Reference proteome</keyword>
<dbReference type="VEuPathDB" id="FungiDB:A1O9_04257"/>
<dbReference type="Proteomes" id="UP000027920">
    <property type="component" value="Unassembled WGS sequence"/>
</dbReference>
<dbReference type="GeneID" id="25279190"/>
<evidence type="ECO:0000313" key="2">
    <source>
        <dbReference type="Proteomes" id="UP000027920"/>
    </source>
</evidence>
<dbReference type="EMBL" id="AMGV01000003">
    <property type="protein sequence ID" value="KEF59413.1"/>
    <property type="molecule type" value="Genomic_DNA"/>
</dbReference>
<dbReference type="OrthoDB" id="2364174at2759"/>
<accession>A0A072PJC7</accession>
<dbReference type="RefSeq" id="XP_013262003.1">
    <property type="nucleotide sequence ID" value="XM_013406549.1"/>
</dbReference>
<reference evidence="1 2" key="1">
    <citation type="submission" date="2013-03" db="EMBL/GenBank/DDBJ databases">
        <title>The Genome Sequence of Exophiala aquamarina CBS 119918.</title>
        <authorList>
            <consortium name="The Broad Institute Genomics Platform"/>
            <person name="Cuomo C."/>
            <person name="de Hoog S."/>
            <person name="Gorbushina A."/>
            <person name="Walker B."/>
            <person name="Young S.K."/>
            <person name="Zeng Q."/>
            <person name="Gargeya S."/>
            <person name="Fitzgerald M."/>
            <person name="Haas B."/>
            <person name="Abouelleil A."/>
            <person name="Allen A.W."/>
            <person name="Alvarado L."/>
            <person name="Arachchi H.M."/>
            <person name="Berlin A.M."/>
            <person name="Chapman S.B."/>
            <person name="Gainer-Dewar J."/>
            <person name="Goldberg J."/>
            <person name="Griggs A."/>
            <person name="Gujja S."/>
            <person name="Hansen M."/>
            <person name="Howarth C."/>
            <person name="Imamovic A."/>
            <person name="Ireland A."/>
            <person name="Larimer J."/>
            <person name="McCowan C."/>
            <person name="Murphy C."/>
            <person name="Pearson M."/>
            <person name="Poon T.W."/>
            <person name="Priest M."/>
            <person name="Roberts A."/>
            <person name="Saif S."/>
            <person name="Shea T."/>
            <person name="Sisk P."/>
            <person name="Sykes S."/>
            <person name="Wortman J."/>
            <person name="Nusbaum C."/>
            <person name="Birren B."/>
        </authorList>
    </citation>
    <scope>NUCLEOTIDE SEQUENCE [LARGE SCALE GENOMIC DNA]</scope>
    <source>
        <strain evidence="1 2">CBS 119918</strain>
    </source>
</reference>